<reference evidence="3 4" key="1">
    <citation type="submission" date="2017-04" db="EMBL/GenBank/DDBJ databases">
        <title>Draft genome sequence of Zooshikella ganghwensis VG4 isolated from Red Sea sediments.</title>
        <authorList>
            <person name="Rehman Z."/>
            <person name="Alam I."/>
            <person name="Kamau A."/>
            <person name="Bajic V."/>
            <person name="Leiknes T."/>
        </authorList>
    </citation>
    <scope>NUCLEOTIDE SEQUENCE [LARGE SCALE GENOMIC DNA]</scope>
    <source>
        <strain evidence="3 4">VG4</strain>
    </source>
</reference>
<dbReference type="PANTHER" id="PTHR31061:SF24">
    <property type="entry name" value="LD22376P"/>
    <property type="match status" value="1"/>
</dbReference>
<dbReference type="InterPro" id="IPR012429">
    <property type="entry name" value="HGSNAT_cat"/>
</dbReference>
<feature type="transmembrane region" description="Helical" evidence="1">
    <location>
        <begin position="79"/>
        <end position="100"/>
    </location>
</feature>
<dbReference type="AlphaFoldDB" id="A0A4P9VJB3"/>
<dbReference type="PANTHER" id="PTHR31061">
    <property type="entry name" value="LD22376P"/>
    <property type="match status" value="1"/>
</dbReference>
<feature type="transmembrane region" description="Helical" evidence="1">
    <location>
        <begin position="106"/>
        <end position="127"/>
    </location>
</feature>
<dbReference type="Pfam" id="PF07786">
    <property type="entry name" value="HGSNAT_cat"/>
    <property type="match status" value="1"/>
</dbReference>
<accession>A0A4P9VJB3</accession>
<feature type="transmembrane region" description="Helical" evidence="1">
    <location>
        <begin position="193"/>
        <end position="212"/>
    </location>
</feature>
<dbReference type="Proteomes" id="UP000257039">
    <property type="component" value="Unassembled WGS sequence"/>
</dbReference>
<feature type="transmembrane region" description="Helical" evidence="1">
    <location>
        <begin position="50"/>
        <end position="67"/>
    </location>
</feature>
<feature type="transmembrane region" description="Helical" evidence="1">
    <location>
        <begin position="233"/>
        <end position="256"/>
    </location>
</feature>
<feature type="transmembrane region" description="Helical" evidence="1">
    <location>
        <begin position="298"/>
        <end position="316"/>
    </location>
</feature>
<name>A0A4P9VJB3_9GAMM</name>
<evidence type="ECO:0000313" key="3">
    <source>
        <dbReference type="EMBL" id="RDH43313.1"/>
    </source>
</evidence>
<evidence type="ECO:0000313" key="4">
    <source>
        <dbReference type="Proteomes" id="UP000257039"/>
    </source>
</evidence>
<keyword evidence="1" id="KW-0812">Transmembrane</keyword>
<gene>
    <name evidence="3" type="ORF">B9G39_07595</name>
</gene>
<dbReference type="EMBL" id="NDXW01000001">
    <property type="protein sequence ID" value="RDH43313.1"/>
    <property type="molecule type" value="Genomic_DNA"/>
</dbReference>
<keyword evidence="1" id="KW-0472">Membrane</keyword>
<feature type="transmembrane region" description="Helical" evidence="1">
    <location>
        <begin position="134"/>
        <end position="155"/>
    </location>
</feature>
<feature type="domain" description="Heparan-alpha-glucosaminide N-acetyltransferase catalytic" evidence="2">
    <location>
        <begin position="6"/>
        <end position="214"/>
    </location>
</feature>
<feature type="transmembrane region" description="Helical" evidence="1">
    <location>
        <begin position="348"/>
        <end position="370"/>
    </location>
</feature>
<feature type="transmembrane region" description="Helical" evidence="1">
    <location>
        <begin position="12"/>
        <end position="30"/>
    </location>
</feature>
<sequence>MIMTNRLLAIDIFRGAAVIFMILGNTPGSWDYVFPALKHAQWHGWTPVDLVFPFFLFIVGLAMAYSLQQYSGEDRKKKIIRRGGLIFLIGFMLNGFPYTLDAIGHWRVMGVLQRIALVYCIVALLVNTLSRRQLMTFIIINWVTYWAVLLLGATGDEPLSIQNNMVRQLDLWLLGANHMWQGHGLAFDPEGILSTWPALTTTLLGYVAGLWLKDVIYQDQYAAQPQKVNMRYIGLRMAGVGCALIIAAYGFSAMGLPINKSLWTPSFVMLSSGWAFIVLAILISVFPMSKTPKLFSPVLAFGCNPLLAYIIADLWVRVLYSIRITDSQGQTAYDWLFNEVFANWAGPWLGSLSFAITHVLLIGLIMYCLYQKKILFKV</sequence>
<feature type="transmembrane region" description="Helical" evidence="1">
    <location>
        <begin position="262"/>
        <end position="286"/>
    </location>
</feature>
<organism evidence="3 4">
    <name type="scientific">Zooshikella ganghwensis</name>
    <dbReference type="NCBI Taxonomy" id="202772"/>
    <lineage>
        <taxon>Bacteria</taxon>
        <taxon>Pseudomonadati</taxon>
        <taxon>Pseudomonadota</taxon>
        <taxon>Gammaproteobacteria</taxon>
        <taxon>Oceanospirillales</taxon>
        <taxon>Zooshikellaceae</taxon>
        <taxon>Zooshikella</taxon>
    </lineage>
</organism>
<comment type="caution">
    <text evidence="3">The sequence shown here is derived from an EMBL/GenBank/DDBJ whole genome shotgun (WGS) entry which is preliminary data.</text>
</comment>
<evidence type="ECO:0000256" key="1">
    <source>
        <dbReference type="SAM" id="Phobius"/>
    </source>
</evidence>
<evidence type="ECO:0000259" key="2">
    <source>
        <dbReference type="Pfam" id="PF07786"/>
    </source>
</evidence>
<keyword evidence="4" id="KW-1185">Reference proteome</keyword>
<dbReference type="RefSeq" id="WP_094786663.1">
    <property type="nucleotide sequence ID" value="NZ_NDXW01000001.1"/>
</dbReference>
<protein>
    <submittedName>
        <fullName evidence="3">DUF1624 domain-containing protein</fullName>
    </submittedName>
</protein>
<proteinExistence type="predicted"/>
<keyword evidence="1" id="KW-1133">Transmembrane helix</keyword>